<comment type="cofactor">
    <cofactor evidence="1">
        <name>pyridoxal 5'-phosphate</name>
        <dbReference type="ChEBI" id="CHEBI:597326"/>
    </cofactor>
</comment>
<feature type="domain" description="Aminotransferase class I/classII large" evidence="6">
    <location>
        <begin position="31"/>
        <end position="374"/>
    </location>
</feature>
<dbReference type="Proteomes" id="UP000033588">
    <property type="component" value="Unassembled WGS sequence"/>
</dbReference>
<dbReference type="Pfam" id="PF00155">
    <property type="entry name" value="Aminotran_1_2"/>
    <property type="match status" value="1"/>
</dbReference>
<dbReference type="InterPro" id="IPR051798">
    <property type="entry name" value="Class-II_PLP-Dep_Aminotrans"/>
</dbReference>
<sequence length="384" mass="42864">MTFDFDQVFDRHNTGSTKWSRYPADVLPMWVADMDFAAPPVIIQALQKRLEHPMVGYSVAQDDLREAIVADLWNKYAWRVEPQELIFLPGVESGFNMALKALVQAPQNVVVQVPNYPPLRHAPGHWGLNKVELNFDAQADGTYTTPLDTLSQSLQGGGALLLSNPHNPLGKAFPRAELQAIADICLEHDAWIISDEIHAELCFDGRQHIPMATLSPQVAQRTITLMSASKAYNIAGLKTSFMIIQDRHLREKVNHARCGMVDSVNPLGMEATRIAYSEAAPWLAELKVYLQGNRDFLAEAVRTRLPGVTMNLPQSTYLAWLDCTALGLDDPQQFFIEQAKVGLSAGLDFGDDCKQFVRLNFGCPRSLLEEGIARMERSLRHLKA</sequence>
<dbReference type="InterPro" id="IPR015424">
    <property type="entry name" value="PyrdxlP-dep_Trfase"/>
</dbReference>
<organism evidence="7 8">
    <name type="scientific">Pseudomonas fluorescens</name>
    <dbReference type="NCBI Taxonomy" id="294"/>
    <lineage>
        <taxon>Bacteria</taxon>
        <taxon>Pseudomonadati</taxon>
        <taxon>Pseudomonadota</taxon>
        <taxon>Gammaproteobacteria</taxon>
        <taxon>Pseudomonadales</taxon>
        <taxon>Pseudomonadaceae</taxon>
        <taxon>Pseudomonas</taxon>
    </lineage>
</organism>
<keyword evidence="7" id="KW-0808">Transferase</keyword>
<dbReference type="SUPFAM" id="SSF53383">
    <property type="entry name" value="PLP-dependent transferases"/>
    <property type="match status" value="1"/>
</dbReference>
<dbReference type="PATRIC" id="fig|294.132.peg.4397"/>
<keyword evidence="3" id="KW-0663">Pyridoxal phosphate</keyword>
<dbReference type="InterPro" id="IPR015422">
    <property type="entry name" value="PyrdxlP-dep_Trfase_small"/>
</dbReference>
<accession>A0A0F4T5D8</accession>
<dbReference type="Gene3D" id="3.90.1150.10">
    <property type="entry name" value="Aspartate Aminotransferase, domain 1"/>
    <property type="match status" value="1"/>
</dbReference>
<evidence type="ECO:0000259" key="6">
    <source>
        <dbReference type="Pfam" id="PF00155"/>
    </source>
</evidence>
<comment type="similarity">
    <text evidence="5">Belongs to the class-II pyridoxal-phosphate-dependent aminotransferase family. MalY/PatB cystathionine beta-lyase subfamily.</text>
</comment>
<evidence type="ECO:0000313" key="7">
    <source>
        <dbReference type="EMBL" id="KJZ39354.1"/>
    </source>
</evidence>
<evidence type="ECO:0000256" key="1">
    <source>
        <dbReference type="ARBA" id="ARBA00001933"/>
    </source>
</evidence>
<dbReference type="GO" id="GO:0030170">
    <property type="term" value="F:pyridoxal phosphate binding"/>
    <property type="evidence" value="ECO:0007669"/>
    <property type="project" value="InterPro"/>
</dbReference>
<name>A0A0F4T5D8_PSEFL</name>
<dbReference type="AlphaFoldDB" id="A0A0F4T5D8"/>
<keyword evidence="7" id="KW-0032">Aminotransferase</keyword>
<dbReference type="PANTHER" id="PTHR43525:SF1">
    <property type="entry name" value="PROTEIN MALY"/>
    <property type="match status" value="1"/>
</dbReference>
<comment type="caution">
    <text evidence="7">The sequence shown here is derived from an EMBL/GenBank/DDBJ whole genome shotgun (WGS) entry which is preliminary data.</text>
</comment>
<protein>
    <recommendedName>
        <fullName evidence="2">cysteine-S-conjugate beta-lyase</fullName>
        <ecNumber evidence="2">4.4.1.13</ecNumber>
    </recommendedName>
</protein>
<proteinExistence type="inferred from homology"/>
<dbReference type="PANTHER" id="PTHR43525">
    <property type="entry name" value="PROTEIN MALY"/>
    <property type="match status" value="1"/>
</dbReference>
<evidence type="ECO:0000256" key="2">
    <source>
        <dbReference type="ARBA" id="ARBA00012224"/>
    </source>
</evidence>
<dbReference type="InterPro" id="IPR027619">
    <property type="entry name" value="C-S_lyase_PatB-like"/>
</dbReference>
<evidence type="ECO:0000256" key="4">
    <source>
        <dbReference type="ARBA" id="ARBA00023239"/>
    </source>
</evidence>
<reference evidence="7 8" key="1">
    <citation type="submission" date="2015-03" db="EMBL/GenBank/DDBJ databases">
        <title>Comparative genomics of Pseudomonas insights into diversity of traits involved in vanlence and defense.</title>
        <authorList>
            <person name="Qin Y."/>
        </authorList>
    </citation>
    <scope>NUCLEOTIDE SEQUENCE [LARGE SCALE GENOMIC DNA]</scope>
    <source>
        <strain evidence="7 8">C8</strain>
    </source>
</reference>
<dbReference type="OrthoDB" id="3224382at2"/>
<dbReference type="CDD" id="cd00609">
    <property type="entry name" value="AAT_like"/>
    <property type="match status" value="1"/>
</dbReference>
<dbReference type="EMBL" id="LACC01000038">
    <property type="protein sequence ID" value="KJZ39354.1"/>
    <property type="molecule type" value="Genomic_DNA"/>
</dbReference>
<dbReference type="RefSeq" id="WP_046043327.1">
    <property type="nucleotide sequence ID" value="NZ_LACC01000038.1"/>
</dbReference>
<dbReference type="NCBIfam" id="TIGR04350">
    <property type="entry name" value="C_S_lyase_PatB"/>
    <property type="match status" value="1"/>
</dbReference>
<dbReference type="InterPro" id="IPR015421">
    <property type="entry name" value="PyrdxlP-dep_Trfase_major"/>
</dbReference>
<evidence type="ECO:0000256" key="3">
    <source>
        <dbReference type="ARBA" id="ARBA00022898"/>
    </source>
</evidence>
<evidence type="ECO:0000313" key="8">
    <source>
        <dbReference type="Proteomes" id="UP000033588"/>
    </source>
</evidence>
<dbReference type="EC" id="4.4.1.13" evidence="2"/>
<gene>
    <name evidence="7" type="ORF">VC35_25365</name>
</gene>
<dbReference type="Gene3D" id="3.40.640.10">
    <property type="entry name" value="Type I PLP-dependent aspartate aminotransferase-like (Major domain)"/>
    <property type="match status" value="1"/>
</dbReference>
<keyword evidence="4" id="KW-0456">Lyase</keyword>
<dbReference type="InterPro" id="IPR004839">
    <property type="entry name" value="Aminotransferase_I/II_large"/>
</dbReference>
<evidence type="ECO:0000256" key="5">
    <source>
        <dbReference type="ARBA" id="ARBA00037974"/>
    </source>
</evidence>
<dbReference type="GO" id="GO:0047804">
    <property type="term" value="F:cysteine-S-conjugate beta-lyase activity"/>
    <property type="evidence" value="ECO:0007669"/>
    <property type="project" value="UniProtKB-EC"/>
</dbReference>
<dbReference type="GO" id="GO:0008483">
    <property type="term" value="F:transaminase activity"/>
    <property type="evidence" value="ECO:0007669"/>
    <property type="project" value="UniProtKB-KW"/>
</dbReference>